<comment type="caution">
    <text evidence="1">The sequence shown here is derived from an EMBL/GenBank/DDBJ whole genome shotgun (WGS) entry which is preliminary data.</text>
</comment>
<dbReference type="Proteomes" id="UP000799755">
    <property type="component" value="Unassembled WGS sequence"/>
</dbReference>
<accession>A0ACB6RFE2</accession>
<gene>
    <name evidence="1" type="ORF">BDR25DRAFT_321641</name>
</gene>
<evidence type="ECO:0000313" key="1">
    <source>
        <dbReference type="EMBL" id="KAF2477207.1"/>
    </source>
</evidence>
<name>A0ACB6RFE2_9PLEO</name>
<evidence type="ECO:0000313" key="2">
    <source>
        <dbReference type="Proteomes" id="UP000799755"/>
    </source>
</evidence>
<protein>
    <submittedName>
        <fullName evidence="1">Uncharacterized protein</fullName>
    </submittedName>
</protein>
<reference evidence="1" key="1">
    <citation type="journal article" date="2020" name="Stud. Mycol.">
        <title>101 Dothideomycetes genomes: a test case for predicting lifestyles and emergence of pathogens.</title>
        <authorList>
            <person name="Haridas S."/>
            <person name="Albert R."/>
            <person name="Binder M."/>
            <person name="Bloem J."/>
            <person name="Labutti K."/>
            <person name="Salamov A."/>
            <person name="Andreopoulos B."/>
            <person name="Baker S."/>
            <person name="Barry K."/>
            <person name="Bills G."/>
            <person name="Bluhm B."/>
            <person name="Cannon C."/>
            <person name="Castanera R."/>
            <person name="Culley D."/>
            <person name="Daum C."/>
            <person name="Ezra D."/>
            <person name="Gonzalez J."/>
            <person name="Henrissat B."/>
            <person name="Kuo A."/>
            <person name="Liang C."/>
            <person name="Lipzen A."/>
            <person name="Lutzoni F."/>
            <person name="Magnuson J."/>
            <person name="Mondo S."/>
            <person name="Nolan M."/>
            <person name="Ohm R."/>
            <person name="Pangilinan J."/>
            <person name="Park H.-J."/>
            <person name="Ramirez L."/>
            <person name="Alfaro M."/>
            <person name="Sun H."/>
            <person name="Tritt A."/>
            <person name="Yoshinaga Y."/>
            <person name="Zwiers L.-H."/>
            <person name="Turgeon B."/>
            <person name="Goodwin S."/>
            <person name="Spatafora J."/>
            <person name="Crous P."/>
            <person name="Grigoriev I."/>
        </authorList>
    </citation>
    <scope>NUCLEOTIDE SEQUENCE</scope>
    <source>
        <strain evidence="1">ATCC 200398</strain>
    </source>
</reference>
<organism evidence="1 2">
    <name type="scientific">Lindgomyces ingoldianus</name>
    <dbReference type="NCBI Taxonomy" id="673940"/>
    <lineage>
        <taxon>Eukaryota</taxon>
        <taxon>Fungi</taxon>
        <taxon>Dikarya</taxon>
        <taxon>Ascomycota</taxon>
        <taxon>Pezizomycotina</taxon>
        <taxon>Dothideomycetes</taxon>
        <taxon>Pleosporomycetidae</taxon>
        <taxon>Pleosporales</taxon>
        <taxon>Lindgomycetaceae</taxon>
        <taxon>Lindgomyces</taxon>
    </lineage>
</organism>
<keyword evidence="2" id="KW-1185">Reference proteome</keyword>
<proteinExistence type="predicted"/>
<dbReference type="EMBL" id="MU003493">
    <property type="protein sequence ID" value="KAF2477207.1"/>
    <property type="molecule type" value="Genomic_DNA"/>
</dbReference>
<sequence length="266" mass="29749">MAIPEDAALLPPPTQVNDTHKHYDVAIAVILMMVTATNVTVGRLVSRRSSRAFRNDDWAMISALLLYIGHGIMIVYCNLYGGSGKTLWEVIVADTYYLLQGIVAPAFTYPAMTAAVRVSILLFHHRIFGLTEMVARWSIWACFILTFVYVVIFTVIPGVICTPLSAAWHPLTRKIHCKSDQLYYDYNVALYSSSLGMDVLLLILPVAPGMRLQLPLKRLLGVLVMFVLGISSLILNSEHASYKLAIYVMQWGRTGDTDPSCRYFII</sequence>